<evidence type="ECO:0000256" key="1">
    <source>
        <dbReference type="ARBA" id="ARBA00023172"/>
    </source>
</evidence>
<dbReference type="InterPro" id="IPR011010">
    <property type="entry name" value="DNA_brk_join_enz"/>
</dbReference>
<dbReference type="KEGG" id="maer:DAI18_07170"/>
<evidence type="ECO:0000259" key="2">
    <source>
        <dbReference type="PROSITE" id="PS51898"/>
    </source>
</evidence>
<dbReference type="Gene3D" id="1.10.443.10">
    <property type="entry name" value="Intergrase catalytic core"/>
    <property type="match status" value="1"/>
</dbReference>
<dbReference type="Proteomes" id="UP000244173">
    <property type="component" value="Chromosome"/>
</dbReference>
<feature type="domain" description="Tyr recombinase" evidence="2">
    <location>
        <begin position="199"/>
        <end position="457"/>
    </location>
</feature>
<dbReference type="InterPro" id="IPR002104">
    <property type="entry name" value="Integrase_catalytic"/>
</dbReference>
<dbReference type="GO" id="GO:0003677">
    <property type="term" value="F:DNA binding"/>
    <property type="evidence" value="ECO:0007669"/>
    <property type="project" value="InterPro"/>
</dbReference>
<organism evidence="3 4">
    <name type="scientific">Microvirgula aerodenitrificans</name>
    <dbReference type="NCBI Taxonomy" id="57480"/>
    <lineage>
        <taxon>Bacteria</taxon>
        <taxon>Pseudomonadati</taxon>
        <taxon>Pseudomonadota</taxon>
        <taxon>Betaproteobacteria</taxon>
        <taxon>Neisseriales</taxon>
        <taxon>Aquaspirillaceae</taxon>
        <taxon>Microvirgula</taxon>
    </lineage>
</organism>
<name>A0A2S0P8X1_9NEIS</name>
<dbReference type="GO" id="GO:0006310">
    <property type="term" value="P:DNA recombination"/>
    <property type="evidence" value="ECO:0007669"/>
    <property type="project" value="UniProtKB-KW"/>
</dbReference>
<dbReference type="AlphaFoldDB" id="A0A2S0P8X1"/>
<dbReference type="PROSITE" id="PS51898">
    <property type="entry name" value="TYR_RECOMBINASE"/>
    <property type="match status" value="1"/>
</dbReference>
<reference evidence="3 4" key="1">
    <citation type="submission" date="2018-04" db="EMBL/GenBank/DDBJ databases">
        <title>Denitrifier Microvirgula.</title>
        <authorList>
            <person name="Anderson E."/>
            <person name="Jang J."/>
            <person name="Ishii S."/>
        </authorList>
    </citation>
    <scope>NUCLEOTIDE SEQUENCE [LARGE SCALE GENOMIC DNA]</scope>
    <source>
        <strain evidence="3 4">BE2.4</strain>
    </source>
</reference>
<evidence type="ECO:0000313" key="3">
    <source>
        <dbReference type="EMBL" id="AVY93850.1"/>
    </source>
</evidence>
<dbReference type="SUPFAM" id="SSF56349">
    <property type="entry name" value="DNA breaking-rejoining enzymes"/>
    <property type="match status" value="1"/>
</dbReference>
<gene>
    <name evidence="3" type="ORF">DAI18_07170</name>
</gene>
<dbReference type="Pfam" id="PF00589">
    <property type="entry name" value="Phage_integrase"/>
    <property type="match status" value="1"/>
</dbReference>
<dbReference type="GO" id="GO:0015074">
    <property type="term" value="P:DNA integration"/>
    <property type="evidence" value="ECO:0007669"/>
    <property type="project" value="InterPro"/>
</dbReference>
<dbReference type="InterPro" id="IPR013762">
    <property type="entry name" value="Integrase-like_cat_sf"/>
</dbReference>
<keyword evidence="4" id="KW-1185">Reference proteome</keyword>
<dbReference type="RefSeq" id="WP_107889039.1">
    <property type="nucleotide sequence ID" value="NZ_CP028519.1"/>
</dbReference>
<sequence>MSCDRIKNAFHEVVYVRTSQYSGRLFPLVILENGQPGYVINTYIHYLLMQGEQESTLQQKIQAVCQLYEFCRRKYGDHELTEKQIRALIYDFGSAKLHGTIQSDGGDPLNLWWRPVLPRTLKNTLRHIEDFDSFQATFFKATRLNPAEVTFQSAFERYIEFKARSMYDPFIHLFPSRSSEQSVHAYQVREHRRQSFRRRPEKVFPADFIIDLIEHTEEPRDKMLLLLMAFGGLRRSEPLHLFHQDVVGRFRDTGSAWIVLADPVCGTTTWEGKDGNPHVGSRSDFLRQEHANLHLPVGHPLRNLQPRCLYGRGDRGLYVGFKGMTFSGHDKNNFVHWLHEAAGVMFWRVYEEYVERHFYSKPMHWPYHPFLFIRLDADGYGMPLTLPAIDKMFARATERVGINGYSSHSLRHFYGYYLASVLRRPIEEAQACLHHASIQSTQVYYRTAPETIRKEILMAAYNVMKKPIPLSINEEGISPLTIPTSWNCSQHELLLLSTLVIKKRQQ</sequence>
<accession>A0A2S0P8X1</accession>
<proteinExistence type="predicted"/>
<dbReference type="EMBL" id="CP028519">
    <property type="protein sequence ID" value="AVY93850.1"/>
    <property type="molecule type" value="Genomic_DNA"/>
</dbReference>
<evidence type="ECO:0000313" key="4">
    <source>
        <dbReference type="Proteomes" id="UP000244173"/>
    </source>
</evidence>
<keyword evidence="1" id="KW-0233">DNA recombination</keyword>
<dbReference type="OrthoDB" id="2078692at2"/>
<dbReference type="CDD" id="cd00397">
    <property type="entry name" value="DNA_BRE_C"/>
    <property type="match status" value="1"/>
</dbReference>
<protein>
    <recommendedName>
        <fullName evidence="2">Tyr recombinase domain-containing protein</fullName>
    </recommendedName>
</protein>